<dbReference type="GO" id="GO:0003677">
    <property type="term" value="F:DNA binding"/>
    <property type="evidence" value="ECO:0007669"/>
    <property type="project" value="UniProtKB-KW"/>
</dbReference>
<dbReference type="RefSeq" id="WP_090161287.1">
    <property type="nucleotide sequence ID" value="NZ_FMWK01000003.1"/>
</dbReference>
<evidence type="ECO:0000259" key="4">
    <source>
        <dbReference type="Pfam" id="PF01420"/>
    </source>
</evidence>
<dbReference type="InterPro" id="IPR044946">
    <property type="entry name" value="Restrct_endonuc_typeI_TRD_sf"/>
</dbReference>
<sequence>MDELSEHKADLKSLLQYALQEYGNATLMKRELMENGHITESIGEFNAEISMVVAEKNRLYLRRYDVKTNDGKSSFSFILGHAAMLFAISARKFRDELLQTEHIEGVATLKQSVFDHIVMPAAIIILNNEPAETWLTAAENIDQLVEMFCGHFEDKWKVYRAEKLSPENMLPEYYNGDDKLIEEKLSGSNVKELGEVATIIAGKGARREEYSDKGIPYLRARDIKNGKVQTPEVYISTDNVGAYSRQLLQEGDILLTKNFGQNKLALVTEDDIPAIASNMLFIIRPFEVSEGYLYKYLTSKTGQEVFDKQIKRIQKGVTVPSVALCDLIHVKVPVLDESTMQSIESLDSISKDEIVETTKNLMKNTSMFTESQIEGVVRDALISAGWSADRFIAEKQATVLIGNGRKWMPDLAYQLDDGRKVIIEVKSNLGMIRPGWIEAMQSILHGDGDFIFILTTGMYYEIHVPSAEKSLQMISPPTIEAILNWEKEVR</sequence>
<feature type="domain" description="Type I restriction modification DNA specificity" evidence="4">
    <location>
        <begin position="188"/>
        <end position="334"/>
    </location>
</feature>
<dbReference type="PANTHER" id="PTHR30408">
    <property type="entry name" value="TYPE-1 RESTRICTION ENZYME ECOKI SPECIFICITY PROTEIN"/>
    <property type="match status" value="1"/>
</dbReference>
<dbReference type="EMBL" id="FMWK01000003">
    <property type="protein sequence ID" value="SCZ77400.1"/>
    <property type="molecule type" value="Genomic_DNA"/>
</dbReference>
<dbReference type="Proteomes" id="UP000199428">
    <property type="component" value="Unassembled WGS sequence"/>
</dbReference>
<name>A0A1G5RUK7_PSEXY</name>
<reference evidence="5 6" key="1">
    <citation type="submission" date="2016-10" db="EMBL/GenBank/DDBJ databases">
        <authorList>
            <person name="de Groot N.N."/>
        </authorList>
    </citation>
    <scope>NUCLEOTIDE SEQUENCE [LARGE SCALE GENOMIC DNA]</scope>
    <source>
        <strain evidence="5 6">DSM 10317</strain>
    </source>
</reference>
<dbReference type="InterPro" id="IPR000055">
    <property type="entry name" value="Restrct_endonuc_typeI_TRD"/>
</dbReference>
<evidence type="ECO:0000313" key="6">
    <source>
        <dbReference type="Proteomes" id="UP000199428"/>
    </source>
</evidence>
<evidence type="ECO:0000313" key="5">
    <source>
        <dbReference type="EMBL" id="SCZ77400.1"/>
    </source>
</evidence>
<dbReference type="GO" id="GO:0009307">
    <property type="term" value="P:DNA restriction-modification system"/>
    <property type="evidence" value="ECO:0007669"/>
    <property type="project" value="UniProtKB-KW"/>
</dbReference>
<dbReference type="InterPro" id="IPR052021">
    <property type="entry name" value="Type-I_RS_S_subunit"/>
</dbReference>
<keyword evidence="3" id="KW-0238">DNA-binding</keyword>
<evidence type="ECO:0000256" key="2">
    <source>
        <dbReference type="ARBA" id="ARBA00022747"/>
    </source>
</evidence>
<proteinExistence type="inferred from homology"/>
<evidence type="ECO:0000256" key="1">
    <source>
        <dbReference type="ARBA" id="ARBA00010923"/>
    </source>
</evidence>
<comment type="similarity">
    <text evidence="1">Belongs to the type-I restriction system S methylase family.</text>
</comment>
<dbReference type="Gene3D" id="3.90.220.20">
    <property type="entry name" value="DNA methylase specificity domains"/>
    <property type="match status" value="1"/>
</dbReference>
<accession>A0A1G5RUK7</accession>
<protein>
    <submittedName>
        <fullName evidence="5">Type I restriction modification DNA specificity domain-containing protein</fullName>
    </submittedName>
</protein>
<dbReference type="SUPFAM" id="SSF116734">
    <property type="entry name" value="DNA methylase specificity domain"/>
    <property type="match status" value="1"/>
</dbReference>
<evidence type="ECO:0000256" key="3">
    <source>
        <dbReference type="ARBA" id="ARBA00023125"/>
    </source>
</evidence>
<organism evidence="5 6">
    <name type="scientific">Pseudobutyrivibrio xylanivorans</name>
    <dbReference type="NCBI Taxonomy" id="185007"/>
    <lineage>
        <taxon>Bacteria</taxon>
        <taxon>Bacillati</taxon>
        <taxon>Bacillota</taxon>
        <taxon>Clostridia</taxon>
        <taxon>Lachnospirales</taxon>
        <taxon>Lachnospiraceae</taxon>
        <taxon>Pseudobutyrivibrio</taxon>
    </lineage>
</organism>
<dbReference type="AlphaFoldDB" id="A0A1G5RUK7"/>
<dbReference type="Pfam" id="PF01420">
    <property type="entry name" value="Methylase_S"/>
    <property type="match status" value="1"/>
</dbReference>
<keyword evidence="2" id="KW-0680">Restriction system</keyword>
<gene>
    <name evidence="5" type="ORF">SAMN02910350_00718</name>
</gene>
<dbReference type="PANTHER" id="PTHR30408:SF12">
    <property type="entry name" value="TYPE I RESTRICTION ENZYME MJAVIII SPECIFICITY SUBUNIT"/>
    <property type="match status" value="1"/>
</dbReference>